<dbReference type="InterPro" id="IPR001128">
    <property type="entry name" value="Cyt_P450"/>
</dbReference>
<dbReference type="Gene3D" id="1.10.630.10">
    <property type="entry name" value="Cytochrome P450"/>
    <property type="match status" value="1"/>
</dbReference>
<organism evidence="6 7">
    <name type="scientific">Prunus armeniaca</name>
    <name type="common">Apricot</name>
    <name type="synonym">Armeniaca vulgaris</name>
    <dbReference type="NCBI Taxonomy" id="36596"/>
    <lineage>
        <taxon>Eukaryota</taxon>
        <taxon>Viridiplantae</taxon>
        <taxon>Streptophyta</taxon>
        <taxon>Embryophyta</taxon>
        <taxon>Tracheophyta</taxon>
        <taxon>Spermatophyta</taxon>
        <taxon>Magnoliopsida</taxon>
        <taxon>eudicotyledons</taxon>
        <taxon>Gunneridae</taxon>
        <taxon>Pentapetalae</taxon>
        <taxon>rosids</taxon>
        <taxon>fabids</taxon>
        <taxon>Rosales</taxon>
        <taxon>Rosaceae</taxon>
        <taxon>Amygdaloideae</taxon>
        <taxon>Amygdaleae</taxon>
        <taxon>Prunus</taxon>
    </lineage>
</organism>
<evidence type="ECO:0000313" key="6">
    <source>
        <dbReference type="EMBL" id="CAB4308575.1"/>
    </source>
</evidence>
<dbReference type="GO" id="GO:0005506">
    <property type="term" value="F:iron ion binding"/>
    <property type="evidence" value="ECO:0007669"/>
    <property type="project" value="InterPro"/>
</dbReference>
<name>A0A6J5X9B4_PRUAR</name>
<evidence type="ECO:0000256" key="5">
    <source>
        <dbReference type="ARBA" id="ARBA00023004"/>
    </source>
</evidence>
<comment type="similarity">
    <text evidence="1">Belongs to the cytochrome P450 family.</text>
</comment>
<reference evidence="7" key="1">
    <citation type="journal article" date="2020" name="Genome Biol.">
        <title>Gamete binning: chromosome-level and haplotype-resolved genome assembly enabled by high-throughput single-cell sequencing of gamete genomes.</title>
        <authorList>
            <person name="Campoy J.A."/>
            <person name="Sun H."/>
            <person name="Goel M."/>
            <person name="Jiao W.-B."/>
            <person name="Folz-Donahue K."/>
            <person name="Wang N."/>
            <person name="Rubio M."/>
            <person name="Liu C."/>
            <person name="Kukat C."/>
            <person name="Ruiz D."/>
            <person name="Huettel B."/>
            <person name="Schneeberger K."/>
        </authorList>
    </citation>
    <scope>NUCLEOTIDE SEQUENCE [LARGE SCALE GENOMIC DNA]</scope>
    <source>
        <strain evidence="7">cv. Rojo Pasion</strain>
    </source>
</reference>
<keyword evidence="7" id="KW-1185">Reference proteome</keyword>
<dbReference type="SUPFAM" id="SSF48264">
    <property type="entry name" value="Cytochrome P450"/>
    <property type="match status" value="1"/>
</dbReference>
<keyword evidence="2" id="KW-0349">Heme</keyword>
<sequence>MAKRCGPLMHLRLGEVSTVVVSLPEFAKEVLKIHDVIFALSLYNCTNIAFAPYGDYWRQLRKICTLELLNTKHVQYYRRIREDEVVNLIKWVSLRAGSPINLTEELYSSTYSIASRAAFGKTTKDHEGFIYVVKKAMNVAGGFDLADVFPSAHLLHLISEMRPKHPPSKLGNVRNDNYKVQKIMKMAQDEGFGKQVRRLVDRRNKANLMTSKSNLFTDKVIVQFKVTCLGMENWIGSHVCGAEIVIKELDQEPKTHTQFMKKEAEPSGFGTSMREGRIF</sequence>
<dbReference type="AlphaFoldDB" id="A0A6J5X9B4"/>
<dbReference type="GO" id="GO:0016705">
    <property type="term" value="F:oxidoreductase activity, acting on paired donors, with incorporation or reduction of molecular oxygen"/>
    <property type="evidence" value="ECO:0007669"/>
    <property type="project" value="InterPro"/>
</dbReference>
<evidence type="ECO:0000256" key="2">
    <source>
        <dbReference type="ARBA" id="ARBA00022617"/>
    </source>
</evidence>
<dbReference type="PANTHER" id="PTHR47955:SF8">
    <property type="entry name" value="CYTOCHROME P450 71D11-LIKE"/>
    <property type="match status" value="1"/>
</dbReference>
<dbReference type="GO" id="GO:0004497">
    <property type="term" value="F:monooxygenase activity"/>
    <property type="evidence" value="ECO:0007669"/>
    <property type="project" value="InterPro"/>
</dbReference>
<dbReference type="OrthoDB" id="1470350at2759"/>
<protein>
    <recommendedName>
        <fullName evidence="8">Cytochrome P450</fullName>
    </recommendedName>
</protein>
<accession>A0A6J5X9B4</accession>
<dbReference type="Proteomes" id="UP000507245">
    <property type="component" value="Unassembled WGS sequence"/>
</dbReference>
<evidence type="ECO:0000256" key="4">
    <source>
        <dbReference type="ARBA" id="ARBA00023002"/>
    </source>
</evidence>
<keyword evidence="3" id="KW-0479">Metal-binding</keyword>
<dbReference type="Pfam" id="PF00067">
    <property type="entry name" value="p450"/>
    <property type="match status" value="1"/>
</dbReference>
<proteinExistence type="inferred from homology"/>
<dbReference type="PANTHER" id="PTHR47955">
    <property type="entry name" value="CYTOCHROME P450 FAMILY 71 PROTEIN"/>
    <property type="match status" value="1"/>
</dbReference>
<evidence type="ECO:0000256" key="1">
    <source>
        <dbReference type="ARBA" id="ARBA00010617"/>
    </source>
</evidence>
<dbReference type="GO" id="GO:0020037">
    <property type="term" value="F:heme binding"/>
    <property type="evidence" value="ECO:0007669"/>
    <property type="project" value="InterPro"/>
</dbReference>
<gene>
    <name evidence="6" type="ORF">ORAREDHAP_LOCUS28153</name>
</gene>
<keyword evidence="4" id="KW-0560">Oxidoreductase</keyword>
<evidence type="ECO:0000256" key="3">
    <source>
        <dbReference type="ARBA" id="ARBA00022723"/>
    </source>
</evidence>
<keyword evidence="5" id="KW-0408">Iron</keyword>
<evidence type="ECO:0008006" key="8">
    <source>
        <dbReference type="Google" id="ProtNLM"/>
    </source>
</evidence>
<dbReference type="InterPro" id="IPR036396">
    <property type="entry name" value="Cyt_P450_sf"/>
</dbReference>
<dbReference type="EMBL" id="CAEKKB010000004">
    <property type="protein sequence ID" value="CAB4308575.1"/>
    <property type="molecule type" value="Genomic_DNA"/>
</dbReference>
<evidence type="ECO:0000313" key="7">
    <source>
        <dbReference type="Proteomes" id="UP000507245"/>
    </source>
</evidence>